<comment type="caution">
    <text evidence="2">The sequence shown here is derived from an EMBL/GenBank/DDBJ whole genome shotgun (WGS) entry which is preliminary data.</text>
</comment>
<dbReference type="AlphaFoldDB" id="A0A2I0L6W1"/>
<proteinExistence type="predicted"/>
<evidence type="ECO:0000313" key="2">
    <source>
        <dbReference type="EMBL" id="PKI76452.1"/>
    </source>
</evidence>
<sequence>MGPRDGVGGGRCPFHLSTLASQCQSPTDSQRLRSNHGNASQPSDRTPAPDPQRLNESDRIPDSRGHPSPPYKSAPETHQISHPFSLHPPCRSISFKVPNFQQFSFLGENLYHVSVGFALFVKELMILVPTFD</sequence>
<feature type="compositionally biased region" description="Polar residues" evidence="1">
    <location>
        <begin position="20"/>
        <end position="29"/>
    </location>
</feature>
<feature type="compositionally biased region" description="Polar residues" evidence="1">
    <location>
        <begin position="35"/>
        <end position="44"/>
    </location>
</feature>
<gene>
    <name evidence="2" type="ORF">CRG98_003172</name>
</gene>
<organism evidence="2 3">
    <name type="scientific">Punica granatum</name>
    <name type="common">Pomegranate</name>
    <dbReference type="NCBI Taxonomy" id="22663"/>
    <lineage>
        <taxon>Eukaryota</taxon>
        <taxon>Viridiplantae</taxon>
        <taxon>Streptophyta</taxon>
        <taxon>Embryophyta</taxon>
        <taxon>Tracheophyta</taxon>
        <taxon>Spermatophyta</taxon>
        <taxon>Magnoliopsida</taxon>
        <taxon>eudicotyledons</taxon>
        <taxon>Gunneridae</taxon>
        <taxon>Pentapetalae</taxon>
        <taxon>rosids</taxon>
        <taxon>malvids</taxon>
        <taxon>Myrtales</taxon>
        <taxon>Lythraceae</taxon>
        <taxon>Punica</taxon>
    </lineage>
</organism>
<reference evidence="2 3" key="1">
    <citation type="submission" date="2017-11" db="EMBL/GenBank/DDBJ databases">
        <title>De-novo sequencing of pomegranate (Punica granatum L.) genome.</title>
        <authorList>
            <person name="Akparov Z."/>
            <person name="Amiraslanov A."/>
            <person name="Hajiyeva S."/>
            <person name="Abbasov M."/>
            <person name="Kaur K."/>
            <person name="Hamwieh A."/>
            <person name="Solovyev V."/>
            <person name="Salamov A."/>
            <person name="Braich B."/>
            <person name="Kosarev P."/>
            <person name="Mahmoud A."/>
            <person name="Hajiyev E."/>
            <person name="Babayeva S."/>
            <person name="Izzatullayeva V."/>
            <person name="Mammadov A."/>
            <person name="Mammadov A."/>
            <person name="Sharifova S."/>
            <person name="Ojaghi J."/>
            <person name="Eynullazada K."/>
            <person name="Bayramov B."/>
            <person name="Abdulazimova A."/>
            <person name="Shahmuradov I."/>
        </authorList>
    </citation>
    <scope>NUCLEOTIDE SEQUENCE [LARGE SCALE GENOMIC DNA]</scope>
    <source>
        <strain evidence="3">cv. AG2017</strain>
        <tissue evidence="2">Leaf</tissue>
    </source>
</reference>
<accession>A0A2I0L6W1</accession>
<name>A0A2I0L6W1_PUNGR</name>
<feature type="compositionally biased region" description="Basic and acidic residues" evidence="1">
    <location>
        <begin position="53"/>
        <end position="65"/>
    </location>
</feature>
<protein>
    <submittedName>
        <fullName evidence="2">Uncharacterized protein</fullName>
    </submittedName>
</protein>
<dbReference type="Proteomes" id="UP000233551">
    <property type="component" value="Unassembled WGS sequence"/>
</dbReference>
<evidence type="ECO:0000313" key="3">
    <source>
        <dbReference type="Proteomes" id="UP000233551"/>
    </source>
</evidence>
<evidence type="ECO:0000256" key="1">
    <source>
        <dbReference type="SAM" id="MobiDB-lite"/>
    </source>
</evidence>
<keyword evidence="3" id="KW-1185">Reference proteome</keyword>
<dbReference type="EMBL" id="PGOL01000121">
    <property type="protein sequence ID" value="PKI76452.1"/>
    <property type="molecule type" value="Genomic_DNA"/>
</dbReference>
<feature type="region of interest" description="Disordered" evidence="1">
    <location>
        <begin position="20"/>
        <end position="85"/>
    </location>
</feature>